<dbReference type="Pfam" id="PF00004">
    <property type="entry name" value="AAA"/>
    <property type="match status" value="1"/>
</dbReference>
<dbReference type="Pfam" id="PF17862">
    <property type="entry name" value="AAA_lid_3"/>
    <property type="match status" value="1"/>
</dbReference>
<evidence type="ECO:0000313" key="19">
    <source>
        <dbReference type="Proteomes" id="UP000064844"/>
    </source>
</evidence>
<evidence type="ECO:0000256" key="15">
    <source>
        <dbReference type="HAMAP-Rule" id="MF_01458"/>
    </source>
</evidence>
<comment type="cofactor">
    <cofactor evidence="15">
        <name>Zn(2+)</name>
        <dbReference type="ChEBI" id="CHEBI:29105"/>
    </cofactor>
    <text evidence="15">Binds 1 zinc ion per subunit.</text>
</comment>
<keyword evidence="11 15" id="KW-1133">Transmembrane helix</keyword>
<evidence type="ECO:0000256" key="3">
    <source>
        <dbReference type="ARBA" id="ARBA00022475"/>
    </source>
</evidence>
<evidence type="ECO:0000256" key="1">
    <source>
        <dbReference type="ARBA" id="ARBA00004370"/>
    </source>
</evidence>
<dbReference type="AlphaFoldDB" id="A0A0S2W0C7"/>
<dbReference type="SMART" id="SM00382">
    <property type="entry name" value="AAA"/>
    <property type="match status" value="1"/>
</dbReference>
<evidence type="ECO:0000256" key="8">
    <source>
        <dbReference type="ARBA" id="ARBA00022801"/>
    </source>
</evidence>
<sequence>MVTHTEDPQKPSKKPLIYYYILAMIVLLLLNALLFPSLLQKQVVEVPYNQFLDMVDEGKVKEVALDDADGQLVFVAEGENGREGYYKTGIWPDDGQRLLQQLRESEPAIQFEAEIPTQASPIMTFLVSWVLPIVFFIFIGELLSRQMMKRMGGGLPGNAMTFGKSGAKIYAETETGVTFADVAGEEEAKEALTEIVDFLHNPEKYAQIGAKLPKGALLVGPPGTGKTLLAKAVAGEAKVPFFSISGSEFVEMFVGMGAAKVRDLFKQAQEKAPCIVFIDEIDTIGKKRDGSGMGGNDEREQTLNQLLTEMDGFDGRKGVVILAATNRPDTLDPALLRPGRFDRRVPVELPDLQGRAAILKVHAKDVRMAEDVDFLAIARATSGASGAELANIINEGALRAVRMGRGLVTQEDLEESVETVIAGAQRKSAVISPEEKRIVAYHETGHALVAALQSHSAPVTKITIVPRTSGALGYTMQVDQGERNLMSRTELLNKIATLTGGRAAEELIFGADNMTTGASNDIEQATKLARSMITRYGMTEEFDMVALEAVQNRYLGGDTALACSAETAARIDAKVVETVRSAHQKAADILKANESKLHALAKYLLERETITGEEFMQVLERS</sequence>
<evidence type="ECO:0000256" key="12">
    <source>
        <dbReference type="ARBA" id="ARBA00023049"/>
    </source>
</evidence>
<dbReference type="Pfam" id="PF06480">
    <property type="entry name" value="FtsH_ext"/>
    <property type="match status" value="1"/>
</dbReference>
<comment type="similarity">
    <text evidence="2 15">In the C-terminal section; belongs to the peptidase M41 family.</text>
</comment>
<dbReference type="PANTHER" id="PTHR23076:SF97">
    <property type="entry name" value="ATP-DEPENDENT ZINC METALLOPROTEASE YME1L1"/>
    <property type="match status" value="1"/>
</dbReference>
<dbReference type="GO" id="GO:0016887">
    <property type="term" value="F:ATP hydrolysis activity"/>
    <property type="evidence" value="ECO:0007669"/>
    <property type="project" value="UniProtKB-UniRule"/>
</dbReference>
<dbReference type="InterPro" id="IPR041569">
    <property type="entry name" value="AAA_lid_3"/>
</dbReference>
<feature type="binding site" evidence="15">
    <location>
        <position position="442"/>
    </location>
    <ligand>
        <name>Zn(2+)</name>
        <dbReference type="ChEBI" id="CHEBI:29105"/>
        <note>catalytic</note>
    </ligand>
</feature>
<dbReference type="InterPro" id="IPR027417">
    <property type="entry name" value="P-loop_NTPase"/>
</dbReference>
<dbReference type="InterPro" id="IPR037219">
    <property type="entry name" value="Peptidase_M41-like"/>
</dbReference>
<comment type="function">
    <text evidence="15">Acts as a processive, ATP-dependent zinc metallopeptidase for both cytoplasmic and membrane proteins. Plays a role in the quality control of integral membrane proteins.</text>
</comment>
<dbReference type="RefSeq" id="WP_058116917.1">
    <property type="nucleotide sequence ID" value="NZ_CAMREZ010000006.1"/>
</dbReference>
<feature type="domain" description="AAA+ ATPase" evidence="17">
    <location>
        <begin position="212"/>
        <end position="351"/>
    </location>
</feature>
<comment type="subunit">
    <text evidence="15">Homohexamer.</text>
</comment>
<dbReference type="HAMAP" id="MF_01458">
    <property type="entry name" value="FtsH"/>
    <property type="match status" value="1"/>
</dbReference>
<feature type="transmembrane region" description="Helical" evidence="15">
    <location>
        <begin position="17"/>
        <end position="39"/>
    </location>
</feature>
<dbReference type="SUPFAM" id="SSF52540">
    <property type="entry name" value="P-loop containing nucleoside triphosphate hydrolases"/>
    <property type="match status" value="1"/>
</dbReference>
<dbReference type="GO" id="GO:0051301">
    <property type="term" value="P:cell division"/>
    <property type="evidence" value="ECO:0007669"/>
    <property type="project" value="UniProtKB-KW"/>
</dbReference>
<dbReference type="KEGG" id="ibu:IB211_00382"/>
<dbReference type="InterPro" id="IPR005936">
    <property type="entry name" value="FtsH"/>
</dbReference>
<feature type="active site" evidence="15">
    <location>
        <position position="443"/>
    </location>
</feature>
<dbReference type="PROSITE" id="PS00674">
    <property type="entry name" value="AAA"/>
    <property type="match status" value="1"/>
</dbReference>
<keyword evidence="4 15" id="KW-0645">Protease</keyword>
<dbReference type="PANTHER" id="PTHR23076">
    <property type="entry name" value="METALLOPROTEASE M41 FTSH"/>
    <property type="match status" value="1"/>
</dbReference>
<keyword evidence="19" id="KW-1185">Reference proteome</keyword>
<dbReference type="Gene3D" id="1.20.58.760">
    <property type="entry name" value="Peptidase M41"/>
    <property type="match status" value="1"/>
</dbReference>
<dbReference type="InterPro" id="IPR003593">
    <property type="entry name" value="AAA+_ATPase"/>
</dbReference>
<keyword evidence="7 15" id="KW-0547">Nucleotide-binding</keyword>
<keyword evidence="5 15" id="KW-0812">Transmembrane</keyword>
<feature type="binding site" evidence="15">
    <location>
        <begin position="220"/>
        <end position="227"/>
    </location>
    <ligand>
        <name>ATP</name>
        <dbReference type="ChEBI" id="CHEBI:30616"/>
    </ligand>
</feature>
<dbReference type="CDD" id="cd19501">
    <property type="entry name" value="RecA-like_FtsH"/>
    <property type="match status" value="1"/>
</dbReference>
<dbReference type="EC" id="3.4.24.-" evidence="15"/>
<reference evidence="18 19" key="1">
    <citation type="journal article" date="2015" name="Nat. Commun.">
        <title>Production of butyrate from lysine and the Amadori product fructoselysine by a human gut commensal.</title>
        <authorList>
            <person name="Bui T.P."/>
            <person name="Ritari J."/>
            <person name="Boeren S."/>
            <person name="de Waard P."/>
            <person name="Plugge C.M."/>
            <person name="de Vos W.M."/>
        </authorList>
    </citation>
    <scope>NUCLEOTIDE SEQUENCE [LARGE SCALE GENOMIC DNA]</scope>
    <source>
        <strain evidence="18 19">AF211</strain>
    </source>
</reference>
<dbReference type="GO" id="GO:0008270">
    <property type="term" value="F:zinc ion binding"/>
    <property type="evidence" value="ECO:0007669"/>
    <property type="project" value="UniProtKB-UniRule"/>
</dbReference>
<dbReference type="FunFam" id="1.20.58.760:FF:000001">
    <property type="entry name" value="ATP-dependent zinc metalloprotease FtsH"/>
    <property type="match status" value="1"/>
</dbReference>
<evidence type="ECO:0000256" key="5">
    <source>
        <dbReference type="ARBA" id="ARBA00022692"/>
    </source>
</evidence>
<evidence type="ECO:0000256" key="6">
    <source>
        <dbReference type="ARBA" id="ARBA00022723"/>
    </source>
</evidence>
<dbReference type="GO" id="GO:0004176">
    <property type="term" value="F:ATP-dependent peptidase activity"/>
    <property type="evidence" value="ECO:0007669"/>
    <property type="project" value="InterPro"/>
</dbReference>
<evidence type="ECO:0000256" key="10">
    <source>
        <dbReference type="ARBA" id="ARBA00022840"/>
    </source>
</evidence>
<dbReference type="GO" id="GO:0030163">
    <property type="term" value="P:protein catabolic process"/>
    <property type="evidence" value="ECO:0007669"/>
    <property type="project" value="UniProtKB-UniRule"/>
</dbReference>
<gene>
    <name evidence="15" type="primary">ftsH</name>
    <name evidence="18" type="ORF">IB211_00382</name>
</gene>
<feature type="binding site" evidence="15">
    <location>
        <position position="446"/>
    </location>
    <ligand>
        <name>Zn(2+)</name>
        <dbReference type="ChEBI" id="CHEBI:29105"/>
        <note>catalytic</note>
    </ligand>
</feature>
<accession>A0A0S2W0C7</accession>
<comment type="subcellular location">
    <subcellularLocation>
        <location evidence="15">Cell membrane</location>
        <topology evidence="15">Multi-pass membrane protein</topology>
        <orientation evidence="15">Cytoplasmic side</orientation>
    </subcellularLocation>
    <subcellularLocation>
        <location evidence="1">Membrane</location>
    </subcellularLocation>
</comment>
<dbReference type="InterPro" id="IPR011546">
    <property type="entry name" value="Pept_M41_FtsH_extracell"/>
</dbReference>
<keyword evidence="12 15" id="KW-0482">Metalloprotease</keyword>
<dbReference type="STRING" id="1297617.IB211_00382"/>
<evidence type="ECO:0000259" key="17">
    <source>
        <dbReference type="SMART" id="SM00382"/>
    </source>
</evidence>
<dbReference type="EMBL" id="CP011307">
    <property type="protein sequence ID" value="ALP92777.1"/>
    <property type="molecule type" value="Genomic_DNA"/>
</dbReference>
<evidence type="ECO:0000256" key="4">
    <source>
        <dbReference type="ARBA" id="ARBA00022670"/>
    </source>
</evidence>
<evidence type="ECO:0000256" key="7">
    <source>
        <dbReference type="ARBA" id="ARBA00022741"/>
    </source>
</evidence>
<keyword evidence="9 15" id="KW-0862">Zinc</keyword>
<keyword evidence="6 15" id="KW-0479">Metal-binding</keyword>
<keyword evidence="10 15" id="KW-0067">ATP-binding</keyword>
<organism evidence="18 19">
    <name type="scientific">Intestinimonas butyriciproducens</name>
    <dbReference type="NCBI Taxonomy" id="1297617"/>
    <lineage>
        <taxon>Bacteria</taxon>
        <taxon>Bacillati</taxon>
        <taxon>Bacillota</taxon>
        <taxon>Clostridia</taxon>
        <taxon>Eubacteriales</taxon>
        <taxon>Intestinimonas</taxon>
    </lineage>
</organism>
<keyword evidence="18" id="KW-0131">Cell cycle</keyword>
<dbReference type="Gene3D" id="1.10.8.60">
    <property type="match status" value="1"/>
</dbReference>
<dbReference type="Proteomes" id="UP000064844">
    <property type="component" value="Chromosome"/>
</dbReference>
<feature type="transmembrane region" description="Helical" evidence="15">
    <location>
        <begin position="122"/>
        <end position="143"/>
    </location>
</feature>
<dbReference type="SUPFAM" id="SSF140990">
    <property type="entry name" value="FtsH protease domain-like"/>
    <property type="match status" value="1"/>
</dbReference>
<keyword evidence="18" id="KW-0132">Cell division</keyword>
<dbReference type="GO" id="GO:0006508">
    <property type="term" value="P:proteolysis"/>
    <property type="evidence" value="ECO:0007669"/>
    <property type="project" value="UniProtKB-KW"/>
</dbReference>
<evidence type="ECO:0000256" key="9">
    <source>
        <dbReference type="ARBA" id="ARBA00022833"/>
    </source>
</evidence>
<dbReference type="GO" id="GO:0005886">
    <property type="term" value="C:plasma membrane"/>
    <property type="evidence" value="ECO:0007669"/>
    <property type="project" value="UniProtKB-SubCell"/>
</dbReference>
<evidence type="ECO:0000256" key="16">
    <source>
        <dbReference type="RuleBase" id="RU003651"/>
    </source>
</evidence>
<keyword evidence="8 15" id="KW-0378">Hydrolase</keyword>
<dbReference type="eggNOG" id="COG0465">
    <property type="taxonomic scope" value="Bacteria"/>
</dbReference>
<name>A0A0S2W0C7_9FIRM</name>
<dbReference type="PATRIC" id="fig|1297617.4.peg.386"/>
<dbReference type="GO" id="GO:0004222">
    <property type="term" value="F:metalloendopeptidase activity"/>
    <property type="evidence" value="ECO:0007669"/>
    <property type="project" value="InterPro"/>
</dbReference>
<dbReference type="NCBIfam" id="TIGR01241">
    <property type="entry name" value="FtsH_fam"/>
    <property type="match status" value="1"/>
</dbReference>
<comment type="similarity">
    <text evidence="16">Belongs to the AAA ATPase family.</text>
</comment>
<comment type="similarity">
    <text evidence="14 15">In the central section; belongs to the AAA ATPase family.</text>
</comment>
<protein>
    <recommendedName>
        <fullName evidence="15">ATP-dependent zinc metalloprotease FtsH</fullName>
        <ecNumber evidence="15">3.4.24.-</ecNumber>
    </recommendedName>
</protein>
<dbReference type="Pfam" id="PF01434">
    <property type="entry name" value="Peptidase_M41"/>
    <property type="match status" value="1"/>
</dbReference>
<evidence type="ECO:0000256" key="2">
    <source>
        <dbReference type="ARBA" id="ARBA00010044"/>
    </source>
</evidence>
<dbReference type="FunFam" id="3.40.50.300:FF:000001">
    <property type="entry name" value="ATP-dependent zinc metalloprotease FtsH"/>
    <property type="match status" value="1"/>
</dbReference>
<keyword evidence="3 15" id="KW-1003">Cell membrane</keyword>
<dbReference type="FunFam" id="1.10.8.60:FF:000001">
    <property type="entry name" value="ATP-dependent zinc metalloprotease FtsH"/>
    <property type="match status" value="1"/>
</dbReference>
<dbReference type="InterPro" id="IPR003960">
    <property type="entry name" value="ATPase_AAA_CS"/>
</dbReference>
<proteinExistence type="inferred from homology"/>
<keyword evidence="13 15" id="KW-0472">Membrane</keyword>
<dbReference type="InterPro" id="IPR003959">
    <property type="entry name" value="ATPase_AAA_core"/>
</dbReference>
<evidence type="ECO:0000256" key="11">
    <source>
        <dbReference type="ARBA" id="ARBA00022989"/>
    </source>
</evidence>
<reference evidence="19" key="2">
    <citation type="submission" date="2015-04" db="EMBL/GenBank/DDBJ databases">
        <title>A butyrogenic pathway from the amino acid lysine in a human gut commensal.</title>
        <authorList>
            <person name="de Vos W.M."/>
            <person name="Bui N.T.P."/>
            <person name="Plugge C.M."/>
            <person name="Ritari J."/>
        </authorList>
    </citation>
    <scope>NUCLEOTIDE SEQUENCE [LARGE SCALE GENOMIC DNA]</scope>
    <source>
        <strain evidence="19">AF211</strain>
    </source>
</reference>
<dbReference type="InterPro" id="IPR000642">
    <property type="entry name" value="Peptidase_M41"/>
</dbReference>
<evidence type="ECO:0000256" key="13">
    <source>
        <dbReference type="ARBA" id="ARBA00023136"/>
    </source>
</evidence>
<dbReference type="GO" id="GO:0005524">
    <property type="term" value="F:ATP binding"/>
    <property type="evidence" value="ECO:0007669"/>
    <property type="project" value="UniProtKB-UniRule"/>
</dbReference>
<feature type="binding site" evidence="15">
    <location>
        <position position="521"/>
    </location>
    <ligand>
        <name>Zn(2+)</name>
        <dbReference type="ChEBI" id="CHEBI:29105"/>
        <note>catalytic</note>
    </ligand>
</feature>
<dbReference type="Gene3D" id="3.40.50.300">
    <property type="entry name" value="P-loop containing nucleotide triphosphate hydrolases"/>
    <property type="match status" value="1"/>
</dbReference>
<evidence type="ECO:0000256" key="14">
    <source>
        <dbReference type="ARBA" id="ARBA00061570"/>
    </source>
</evidence>
<evidence type="ECO:0000313" key="18">
    <source>
        <dbReference type="EMBL" id="ALP92777.1"/>
    </source>
</evidence>